<evidence type="ECO:0000313" key="5">
    <source>
        <dbReference type="Proteomes" id="UP000679307"/>
    </source>
</evidence>
<keyword evidence="1" id="KW-1133">Transmembrane helix</keyword>
<organism evidence="4 5">
    <name type="scientific">Nocardioides aquaticus</name>
    <dbReference type="NCBI Taxonomy" id="160826"/>
    <lineage>
        <taxon>Bacteria</taxon>
        <taxon>Bacillati</taxon>
        <taxon>Actinomycetota</taxon>
        <taxon>Actinomycetes</taxon>
        <taxon>Propionibacteriales</taxon>
        <taxon>Nocardioidaceae</taxon>
        <taxon>Nocardioides</taxon>
    </lineage>
</organism>
<feature type="signal peptide" evidence="2">
    <location>
        <begin position="1"/>
        <end position="33"/>
    </location>
</feature>
<evidence type="ECO:0000256" key="2">
    <source>
        <dbReference type="SAM" id="SignalP"/>
    </source>
</evidence>
<keyword evidence="1" id="KW-0812">Transmembrane</keyword>
<keyword evidence="5" id="KW-1185">Reference proteome</keyword>
<protein>
    <recommendedName>
        <fullName evidence="3">DUF4397 domain-containing protein</fullName>
    </recommendedName>
</protein>
<evidence type="ECO:0000256" key="1">
    <source>
        <dbReference type="SAM" id="Phobius"/>
    </source>
</evidence>
<dbReference type="Proteomes" id="UP000679307">
    <property type="component" value="Chromosome"/>
</dbReference>
<dbReference type="RefSeq" id="WP_214055546.1">
    <property type="nucleotide sequence ID" value="NZ_BAAAHS010000044.1"/>
</dbReference>
<keyword evidence="1" id="KW-0472">Membrane</keyword>
<dbReference type="EMBL" id="CP075371">
    <property type="protein sequence ID" value="QVT79904.1"/>
    <property type="molecule type" value="Genomic_DNA"/>
</dbReference>
<keyword evidence="2" id="KW-0732">Signal</keyword>
<dbReference type="Pfam" id="PF14344">
    <property type="entry name" value="DUF4397"/>
    <property type="match status" value="1"/>
</dbReference>
<feature type="transmembrane region" description="Helical" evidence="1">
    <location>
        <begin position="253"/>
        <end position="274"/>
    </location>
</feature>
<feature type="chain" id="PRO_5046798588" description="DUF4397 domain-containing protein" evidence="2">
    <location>
        <begin position="34"/>
        <end position="278"/>
    </location>
</feature>
<reference evidence="4 5" key="1">
    <citation type="submission" date="2021-05" db="EMBL/GenBank/DDBJ databases">
        <title>Complete genome of Nocardioides aquaticus KCTC 9944T isolated from meromictic and hypersaline Ekho Lake, Antarctica.</title>
        <authorList>
            <person name="Hwang K."/>
            <person name="Kim K.M."/>
            <person name="Choe H."/>
        </authorList>
    </citation>
    <scope>NUCLEOTIDE SEQUENCE [LARGE SCALE GENOMIC DNA]</scope>
    <source>
        <strain evidence="4 5">KCTC 9944</strain>
    </source>
</reference>
<evidence type="ECO:0000259" key="3">
    <source>
        <dbReference type="Pfam" id="PF14344"/>
    </source>
</evidence>
<feature type="domain" description="DUF4397" evidence="3">
    <location>
        <begin position="39"/>
        <end position="156"/>
    </location>
</feature>
<name>A0ABX8EHA9_9ACTN</name>
<proteinExistence type="predicted"/>
<evidence type="ECO:0000313" key="4">
    <source>
        <dbReference type="EMBL" id="QVT79904.1"/>
    </source>
</evidence>
<dbReference type="InterPro" id="IPR025510">
    <property type="entry name" value="DUF4397"/>
</dbReference>
<accession>A0ABX8EHA9</accession>
<sequence>MSRTSPKLSVLPTLGALGAVAVVPLALASPAFAQNTGGAEVRVLHGIPGTPVDVYVDGELALDDFEPGTTTEDLALAAGSYEVAVFGADAPDDSGDPVIGPVDLDIPASGNVSAIAHLGEDGTPTITPYVNDTSATAAGEGRVVVRHTAAAPPVDVLVGGEPALTGISNPNEQSAELPVGTISAAVAAAGTTEPVIGPVDVPVVEGESTIVYAIGSLDDDSLDVLVQSVPTGGGAPAGVPAGTGGMADEGVPAGVLLATGLGLVAVAGGAASLARARR</sequence>
<gene>
    <name evidence="4" type="ORF">ENKNEFLB_02294</name>
</gene>